<accession>D0A2V5</accession>
<dbReference type="RefSeq" id="XP_011777863.1">
    <property type="nucleotide sequence ID" value="XM_011779561.1"/>
</dbReference>
<dbReference type="Proteomes" id="UP000002316">
    <property type="component" value="Chromosome 10"/>
</dbReference>
<dbReference type="InterPro" id="IPR039963">
    <property type="entry name" value="Unchar_22kDa"/>
</dbReference>
<dbReference type="PANTHER" id="PTHR38828">
    <property type="match status" value="1"/>
</dbReference>
<proteinExistence type="predicted"/>
<sequence>MDDGVEAKPLCLTREQIDKQVERLSRRPEQRTLPDPFPVCPTVRMSKEQLEQVTKRVFYHYSEKHAEALRLAEERREKECGVASTVLSASDVDDIVKRLYYEGMERVKVGRKEASDRLLFKSTKVLPVISLKRFVNDMYLRGLEREKKKEEKLYEKYILPTEIPNLRISKSQAAESAMRLSRRHE</sequence>
<dbReference type="PANTHER" id="PTHR38828:SF4">
    <property type="match status" value="1"/>
</dbReference>
<dbReference type="GeneID" id="23865787"/>
<name>D0A2V5_TRYB9</name>
<gene>
    <name evidence="1" type="ORF">TbgDal_X6850</name>
</gene>
<dbReference type="KEGG" id="tbg:TbgDal_X6850"/>
<dbReference type="SMR" id="D0A2V5"/>
<evidence type="ECO:0000313" key="1">
    <source>
        <dbReference type="EMBL" id="CBH15599.1"/>
    </source>
</evidence>
<dbReference type="AlphaFoldDB" id="D0A2V5"/>
<dbReference type="OrthoDB" id="272133at2759"/>
<protein>
    <submittedName>
        <fullName evidence="1">Uncharacterized protein</fullName>
    </submittedName>
</protein>
<dbReference type="VEuPathDB" id="TriTrypDB:Tbg972.10.6850"/>
<organism evidence="1 2">
    <name type="scientific">Trypanosoma brucei gambiense (strain MHOM/CI/86/DAL972)</name>
    <dbReference type="NCBI Taxonomy" id="679716"/>
    <lineage>
        <taxon>Eukaryota</taxon>
        <taxon>Discoba</taxon>
        <taxon>Euglenozoa</taxon>
        <taxon>Kinetoplastea</taxon>
        <taxon>Metakinetoplastina</taxon>
        <taxon>Trypanosomatida</taxon>
        <taxon>Trypanosomatidae</taxon>
        <taxon>Trypanosoma</taxon>
    </lineage>
</organism>
<dbReference type="EMBL" id="FN554973">
    <property type="protein sequence ID" value="CBH15599.1"/>
    <property type="molecule type" value="Genomic_DNA"/>
</dbReference>
<reference evidence="2" key="1">
    <citation type="journal article" date="2010" name="PLoS Negl. Trop. Dis.">
        <title>The genome sequence of Trypanosoma brucei gambiense, causative agent of chronic human african trypanosomiasis.</title>
        <authorList>
            <person name="Jackson A.P."/>
            <person name="Sanders M."/>
            <person name="Berry A."/>
            <person name="McQuillan J."/>
            <person name="Aslett M.A."/>
            <person name="Quail M.A."/>
            <person name="Chukualim B."/>
            <person name="Capewell P."/>
            <person name="MacLeod A."/>
            <person name="Melville S.E."/>
            <person name="Gibson W."/>
            <person name="Barry J.D."/>
            <person name="Berriman M."/>
            <person name="Hertz-Fowler C."/>
        </authorList>
    </citation>
    <scope>NUCLEOTIDE SEQUENCE [LARGE SCALE GENOMIC DNA]</scope>
    <source>
        <strain evidence="2">MHOM/CI/86/DAL972</strain>
    </source>
</reference>
<evidence type="ECO:0000313" key="2">
    <source>
        <dbReference type="Proteomes" id="UP000002316"/>
    </source>
</evidence>